<proteinExistence type="predicted"/>
<evidence type="ECO:0000313" key="2">
    <source>
        <dbReference type="EMBL" id="CZR57224.1"/>
    </source>
</evidence>
<feature type="compositionally biased region" description="Polar residues" evidence="1">
    <location>
        <begin position="449"/>
        <end position="464"/>
    </location>
</feature>
<evidence type="ECO:0000313" key="3">
    <source>
        <dbReference type="Proteomes" id="UP000184330"/>
    </source>
</evidence>
<feature type="region of interest" description="Disordered" evidence="1">
    <location>
        <begin position="449"/>
        <end position="470"/>
    </location>
</feature>
<feature type="compositionally biased region" description="Low complexity" evidence="1">
    <location>
        <begin position="544"/>
        <end position="560"/>
    </location>
</feature>
<name>A0A1L7WWT1_9HELO</name>
<evidence type="ECO:0000256" key="1">
    <source>
        <dbReference type="SAM" id="MobiDB-lite"/>
    </source>
</evidence>
<protein>
    <submittedName>
        <fullName evidence="2">Uncharacterized protein</fullName>
    </submittedName>
</protein>
<feature type="compositionally biased region" description="Basic and acidic residues" evidence="1">
    <location>
        <begin position="313"/>
        <end position="324"/>
    </location>
</feature>
<dbReference type="EMBL" id="FJOG01000009">
    <property type="protein sequence ID" value="CZR57224.1"/>
    <property type="molecule type" value="Genomic_DNA"/>
</dbReference>
<feature type="compositionally biased region" description="Polar residues" evidence="1">
    <location>
        <begin position="182"/>
        <end position="204"/>
    </location>
</feature>
<dbReference type="OrthoDB" id="10547219at2759"/>
<sequence length="771" mass="85548">MIFLIRTKLWIKSSTRPLPRSSSTQRETHKSVLNACATMAFQHLDALQKQLDGIGAVNRHRPEEDNALHAKFEQVQAKIESDKETKLPRHKAERDARDAQKDEVIRKEAETAQLEKEGLIGVFKTREDELTAKFKEDQNDPKFKREIEDCRKGAEALKFLPERSRLADDIRNQQAQQAIQASTESQPSQGKSSTTAELPSSNPPERQRDRPLGRSRGSSPARRSRGLSPGRARGLSPGRRRDISPWRYRDETPRSSTARSPPRYRSPTDTNPNDRVPPVPRPTVRTMMLQMVPDNPDNHPPNKTSSIPTGPRADNRPEYKRARQESGGYQQTLASRPGGSRNATPAASSPTNANKTPAQSAGPVAPTMFTNTTFHPSIPPVVGVCRVEPKLMPEPPTKATPNVMPKPTSTTTKSVNTESPLHNGKNPTVESAKATAGPAKALQTLPRKLSTSGQTGKLVTQAEKSTVAKDRKLSQTINNQYPQLRAPSVAPAVKTPTHPKKQQVNTKAIPVNWAPSTAPAVQAPTPLKKENTEPQPVASRAETPKLQKQTATTAQAGAPPVKYTRAPPPPSPLREPTSKKLVNYKLIGRRVQPQTYLQADPPKSFPVHQVKYNAKDGELIEWTACATSTPIRAAELRESGEAYKGYIPSKDLLKQDGWHILPGTIKEIEYFPEWAIIHVIRLDKEDCQVLDSWIKFRGKQVMQEFLSAFGTGWRLNIVIPKEIDEVPTDPMAKLMDRVVKKMVVKEKTAKEKMAKEKGTLKTGKVKMGMFV</sequence>
<feature type="region of interest" description="Disordered" evidence="1">
    <location>
        <begin position="165"/>
        <end position="368"/>
    </location>
</feature>
<feature type="region of interest" description="Disordered" evidence="1">
    <location>
        <begin position="392"/>
        <end position="432"/>
    </location>
</feature>
<dbReference type="AlphaFoldDB" id="A0A1L7WWT1"/>
<accession>A0A1L7WWT1</accession>
<organism evidence="2 3">
    <name type="scientific">Phialocephala subalpina</name>
    <dbReference type="NCBI Taxonomy" id="576137"/>
    <lineage>
        <taxon>Eukaryota</taxon>
        <taxon>Fungi</taxon>
        <taxon>Dikarya</taxon>
        <taxon>Ascomycota</taxon>
        <taxon>Pezizomycotina</taxon>
        <taxon>Leotiomycetes</taxon>
        <taxon>Helotiales</taxon>
        <taxon>Mollisiaceae</taxon>
        <taxon>Phialocephala</taxon>
        <taxon>Phialocephala fortinii species complex</taxon>
    </lineage>
</organism>
<feature type="compositionally biased region" description="Polar residues" evidence="1">
    <location>
        <begin position="407"/>
        <end position="429"/>
    </location>
</feature>
<feature type="region of interest" description="Disordered" evidence="1">
    <location>
        <begin position="79"/>
        <end position="103"/>
    </location>
</feature>
<reference evidence="2 3" key="1">
    <citation type="submission" date="2016-03" db="EMBL/GenBank/DDBJ databases">
        <authorList>
            <person name="Ploux O."/>
        </authorList>
    </citation>
    <scope>NUCLEOTIDE SEQUENCE [LARGE SCALE GENOMIC DNA]</scope>
    <source>
        <strain evidence="2 3">UAMH 11012</strain>
    </source>
</reference>
<feature type="compositionally biased region" description="Low complexity" evidence="1">
    <location>
        <begin position="214"/>
        <end position="236"/>
    </location>
</feature>
<feature type="compositionally biased region" description="Polar residues" evidence="1">
    <location>
        <begin position="341"/>
        <end position="359"/>
    </location>
</feature>
<feature type="compositionally biased region" description="Basic and acidic residues" evidence="1">
    <location>
        <begin position="239"/>
        <end position="253"/>
    </location>
</feature>
<feature type="region of interest" description="Disordered" evidence="1">
    <location>
        <begin position="515"/>
        <end position="577"/>
    </location>
</feature>
<gene>
    <name evidence="2" type="ORF">PAC_07113</name>
</gene>
<keyword evidence="3" id="KW-1185">Reference proteome</keyword>
<dbReference type="Proteomes" id="UP000184330">
    <property type="component" value="Unassembled WGS sequence"/>
</dbReference>